<dbReference type="AlphaFoldDB" id="A0A839A8L3"/>
<evidence type="ECO:0000313" key="2">
    <source>
        <dbReference type="Proteomes" id="UP000541109"/>
    </source>
</evidence>
<evidence type="ECO:0008006" key="3">
    <source>
        <dbReference type="Google" id="ProtNLM"/>
    </source>
</evidence>
<keyword evidence="2" id="KW-1185">Reference proteome</keyword>
<evidence type="ECO:0000313" key="1">
    <source>
        <dbReference type="EMBL" id="MBA5775900.1"/>
    </source>
</evidence>
<accession>A0A839A8L3</accession>
<gene>
    <name evidence="1" type="ORF">H2509_02030</name>
</gene>
<dbReference type="Proteomes" id="UP000541109">
    <property type="component" value="Unassembled WGS sequence"/>
</dbReference>
<dbReference type="Gene3D" id="3.40.50.2000">
    <property type="entry name" value="Glycogen Phosphorylase B"/>
    <property type="match status" value="2"/>
</dbReference>
<dbReference type="RefSeq" id="WP_182161782.1">
    <property type="nucleotide sequence ID" value="NZ_JACFXV010000031.1"/>
</dbReference>
<comment type="caution">
    <text evidence="1">The sequence shown here is derived from an EMBL/GenBank/DDBJ whole genome shotgun (WGS) entry which is preliminary data.</text>
</comment>
<organism evidence="1 2">
    <name type="scientific">Stappia albiluteola</name>
    <dbReference type="NCBI Taxonomy" id="2758565"/>
    <lineage>
        <taxon>Bacteria</taxon>
        <taxon>Pseudomonadati</taxon>
        <taxon>Pseudomonadota</taxon>
        <taxon>Alphaproteobacteria</taxon>
        <taxon>Hyphomicrobiales</taxon>
        <taxon>Stappiaceae</taxon>
        <taxon>Stappia</taxon>
    </lineage>
</organism>
<reference evidence="1 2" key="1">
    <citation type="submission" date="2020-07" db="EMBL/GenBank/DDBJ databases">
        <title>Stappia sp., F7233, whole genome shotgun sequencing project.</title>
        <authorList>
            <person name="Jiang S."/>
            <person name="Liu Z.W."/>
            <person name="Du Z.J."/>
        </authorList>
    </citation>
    <scope>NUCLEOTIDE SEQUENCE [LARGE SCALE GENOMIC DNA]</scope>
    <source>
        <strain evidence="1 2">F7233</strain>
    </source>
</reference>
<dbReference type="SUPFAM" id="SSF53756">
    <property type="entry name" value="UDP-Glycosyltransferase/glycogen phosphorylase"/>
    <property type="match status" value="1"/>
</dbReference>
<proteinExistence type="predicted"/>
<dbReference type="EMBL" id="JACFXV010000031">
    <property type="protein sequence ID" value="MBA5775900.1"/>
    <property type="molecule type" value="Genomic_DNA"/>
</dbReference>
<sequence>MKIAAIRPRVSAGNAFAELFSRSLEENGFATREFSWSGLLLPRQSHVILHWPDYFFQEASADTLLRLQALKIARAIHGAKIVWVAHNISPHDNATESREMARRFLRAVDGIVHLSAHSPDLLREAFGIAPRREIVVPHGNYAPSMRLPVAAESRDFELLRLFSFGQIRRYKNLESLISCARAVRSQDLRLTISGRRMDEAVSAGLEALASGDPSIVLDLRPLALPQEELEAGVDESHAVVLPYAAINNSGAAIFALSRHRPVLAPRLGALPELLAEVGADWLRLYDGPLTSEILEDFANWLTARRPGAPPDLSARSWETIGRRLADFLASL</sequence>
<name>A0A839A8L3_9HYPH</name>
<protein>
    <recommendedName>
        <fullName evidence="3">Glycosyltransferase</fullName>
    </recommendedName>
</protein>